<reference evidence="2 3" key="2">
    <citation type="journal article" date="2009" name="PLoS ONE">
        <title>The photosynthetic apparatus and its regulation in the aerobic gammaproteobacterium Congregibacter litoralis gen. nov., sp. nov.</title>
        <authorList>
            <person name="Spring S."/>
            <person name="Lunsdorf H."/>
            <person name="Fuchs B.M."/>
            <person name="Tindall B.J."/>
        </authorList>
    </citation>
    <scope>NUCLEOTIDE SEQUENCE [LARGE SCALE GENOMIC DNA]</scope>
    <source>
        <strain evidence="2">KT71</strain>
    </source>
</reference>
<dbReference type="Proteomes" id="UP000019205">
    <property type="component" value="Chromosome"/>
</dbReference>
<dbReference type="AlphaFoldDB" id="A4A6I7"/>
<sequence length="467" mass="51493">MIHFLSHATFWRSTLLVLVSAVLCACAIRGPYQPSSLAIPEALANVKTKAVNDVEVSVAILTDKEAEEHFGLPLGDNDIQAIWMRVTNATPSHLWFIPNVLDPDIYSPDEVTLVTSGAIREEDRDRARQGIRDASMRLSLGSDSVHEGFVFVPRANGGRYVDVRLVQDLAELQRQKTAAINDDGTPPVADQFEFRFGFAIPLPDGIFDYEKLDPEKTYVGKALPDLSREELRERITTLPCCASNKEGTGDGDPVNVVIIAKAGDVLNSLSRAGWSFTHRITLKSVLHLAGATLQGNSYPVAPVSDLFLFGRKQDFALQRARNNIAQRNHMRLWLAPFTHHNTPVWVGQISRDIGIKITSESASFTTHIIDPEVDLAREYLLHSLLADGLVQGFGFAAGSRAASKEQPALNLAKDPYFSDGLRLVLILSADPVPYTEIESLLWDEVVAPMADWQSKAPLMPQKVHSVQ</sequence>
<gene>
    <name evidence="2" type="ORF">KT71_01615</name>
</gene>
<keyword evidence="3" id="KW-1185">Reference proteome</keyword>
<evidence type="ECO:0000313" key="3">
    <source>
        <dbReference type="Proteomes" id="UP000019205"/>
    </source>
</evidence>
<accession>A4A6I7</accession>
<evidence type="ECO:0000313" key="2">
    <source>
        <dbReference type="EMBL" id="EAQ98634.1"/>
    </source>
</evidence>
<reference evidence="2 3" key="1">
    <citation type="journal article" date="2007" name="Proc. Natl. Acad. Sci. U.S.A.">
        <title>Characterization of a marine gammaproteobacterium capable of aerobic anoxygenic photosynthesis.</title>
        <authorList>
            <person name="Fuchs B.M."/>
            <person name="Spring S."/>
            <person name="Teeling H."/>
            <person name="Quast C."/>
            <person name="Wulf J."/>
            <person name="Schattenhofer M."/>
            <person name="Yan S."/>
            <person name="Ferriera S."/>
            <person name="Johnson J."/>
            <person name="Glockner F.O."/>
            <person name="Amann R."/>
        </authorList>
    </citation>
    <scope>NUCLEOTIDE SEQUENCE [LARGE SCALE GENOMIC DNA]</scope>
    <source>
        <strain evidence="2">KT71</strain>
    </source>
</reference>
<dbReference type="HOGENOM" id="CLU_703519_0_0_6"/>
<comment type="caution">
    <text evidence="2">The sequence shown here is derived from an EMBL/GenBank/DDBJ whole genome shotgun (WGS) entry which is preliminary data.</text>
</comment>
<dbReference type="RefSeq" id="WP_008292717.1">
    <property type="nucleotide sequence ID" value="NZ_CM002299.1"/>
</dbReference>
<proteinExistence type="predicted"/>
<dbReference type="InterPro" id="IPR025902">
    <property type="entry name" value="LssY-like-C_dom"/>
</dbReference>
<evidence type="ECO:0000259" key="1">
    <source>
        <dbReference type="Pfam" id="PF14067"/>
    </source>
</evidence>
<name>A4A6I7_9GAMM</name>
<feature type="domain" description="LssY-like C-terminal" evidence="1">
    <location>
        <begin position="244"/>
        <end position="420"/>
    </location>
</feature>
<organism evidence="2 3">
    <name type="scientific">Congregibacter litoralis KT71</name>
    <dbReference type="NCBI Taxonomy" id="314285"/>
    <lineage>
        <taxon>Bacteria</taxon>
        <taxon>Pseudomonadati</taxon>
        <taxon>Pseudomonadota</taxon>
        <taxon>Gammaproteobacteria</taxon>
        <taxon>Cellvibrionales</taxon>
        <taxon>Halieaceae</taxon>
        <taxon>Congregibacter</taxon>
    </lineage>
</organism>
<dbReference type="EMBL" id="AAOA02000002">
    <property type="protein sequence ID" value="EAQ98634.1"/>
    <property type="molecule type" value="Genomic_DNA"/>
</dbReference>
<dbReference type="OrthoDB" id="3725455at2"/>
<dbReference type="STRING" id="314285.KT71_01615"/>
<dbReference type="eggNOG" id="COG0671">
    <property type="taxonomic scope" value="Bacteria"/>
</dbReference>
<dbReference type="Pfam" id="PF14067">
    <property type="entry name" value="LssY_C"/>
    <property type="match status" value="1"/>
</dbReference>
<protein>
    <recommendedName>
        <fullName evidence="1">LssY-like C-terminal domain-containing protein</fullName>
    </recommendedName>
</protein>